<proteinExistence type="predicted"/>
<organism evidence="1 2">
    <name type="scientific">Aminicella lysinilytica</name>
    <dbReference type="NCBI Taxonomy" id="433323"/>
    <lineage>
        <taxon>Bacteria</taxon>
        <taxon>Bacillati</taxon>
        <taxon>Bacillota</taxon>
        <taxon>Clostridia</taxon>
        <taxon>Peptostreptococcales</taxon>
        <taxon>Anaerovoracaceae</taxon>
        <taxon>Aminicella</taxon>
    </lineage>
</organism>
<dbReference type="EMBL" id="SNXO01000018">
    <property type="protein sequence ID" value="TDP55962.1"/>
    <property type="molecule type" value="Genomic_DNA"/>
</dbReference>
<evidence type="ECO:0000313" key="2">
    <source>
        <dbReference type="Proteomes" id="UP000295500"/>
    </source>
</evidence>
<sequence>MKKYWKIPLVVCAFALIVGASFHGLRMHPENANAYDFGVAKEILNTIVG</sequence>
<dbReference type="AlphaFoldDB" id="A0A4V3CRI7"/>
<keyword evidence="2" id="KW-1185">Reference proteome</keyword>
<gene>
    <name evidence="1" type="ORF">EV211_11816</name>
</gene>
<comment type="caution">
    <text evidence="1">The sequence shown here is derived from an EMBL/GenBank/DDBJ whole genome shotgun (WGS) entry which is preliminary data.</text>
</comment>
<evidence type="ECO:0000313" key="1">
    <source>
        <dbReference type="EMBL" id="TDP55962.1"/>
    </source>
</evidence>
<accession>A0A4V3CRI7</accession>
<name>A0A4V3CRI7_9FIRM</name>
<dbReference type="Proteomes" id="UP000295500">
    <property type="component" value="Unassembled WGS sequence"/>
</dbReference>
<reference evidence="1 2" key="1">
    <citation type="submission" date="2019-03" db="EMBL/GenBank/DDBJ databases">
        <title>Genomic Encyclopedia of Type Strains, Phase IV (KMG-IV): sequencing the most valuable type-strain genomes for metagenomic binning, comparative biology and taxonomic classification.</title>
        <authorList>
            <person name="Goeker M."/>
        </authorList>
    </citation>
    <scope>NUCLEOTIDE SEQUENCE [LARGE SCALE GENOMIC DNA]</scope>
    <source>
        <strain evidence="1 2">DSM 28287</strain>
    </source>
</reference>
<protein>
    <submittedName>
        <fullName evidence="1">Uncharacterized protein</fullName>
    </submittedName>
</protein>